<evidence type="ECO:0000313" key="2">
    <source>
        <dbReference type="Proteomes" id="UP000002770"/>
    </source>
</evidence>
<dbReference type="HOGENOM" id="CLU_3312042_0_0_6"/>
<dbReference type="InParanoid" id="G9EP10"/>
<gene>
    <name evidence="1" type="ORF">LDG_6990</name>
</gene>
<evidence type="ECO:0000313" key="1">
    <source>
        <dbReference type="EMBL" id="EHL30845.1"/>
    </source>
</evidence>
<organism evidence="1 2">
    <name type="scientific">Legionella drancourtii LLAP12</name>
    <dbReference type="NCBI Taxonomy" id="658187"/>
    <lineage>
        <taxon>Bacteria</taxon>
        <taxon>Pseudomonadati</taxon>
        <taxon>Pseudomonadota</taxon>
        <taxon>Gammaproteobacteria</taxon>
        <taxon>Legionellales</taxon>
        <taxon>Legionellaceae</taxon>
        <taxon>Legionella</taxon>
    </lineage>
</organism>
<reference evidence="1 2" key="1">
    <citation type="journal article" date="2011" name="BMC Genomics">
        <title>Insight into cross-talk between intra-amoebal pathogens.</title>
        <authorList>
            <person name="Gimenez G."/>
            <person name="Bertelli C."/>
            <person name="Moliner C."/>
            <person name="Robert C."/>
            <person name="Raoult D."/>
            <person name="Fournier P.E."/>
            <person name="Greub G."/>
        </authorList>
    </citation>
    <scope>NUCLEOTIDE SEQUENCE [LARGE SCALE GENOMIC DNA]</scope>
    <source>
        <strain evidence="1 2">LLAP12</strain>
    </source>
</reference>
<sequence>MILYEYGAGRSHKEEEGLICAYLINALHKNVQDYNNTVR</sequence>
<protein>
    <submittedName>
        <fullName evidence="1">Uncharacterized protein</fullName>
    </submittedName>
</protein>
<proteinExistence type="predicted"/>
<dbReference type="EMBL" id="JH413822">
    <property type="protein sequence ID" value="EHL30845.1"/>
    <property type="molecule type" value="Genomic_DNA"/>
</dbReference>
<keyword evidence="2" id="KW-1185">Reference proteome</keyword>
<name>G9EP10_9GAMM</name>
<dbReference type="Proteomes" id="UP000002770">
    <property type="component" value="Unassembled WGS sequence"/>
</dbReference>
<accession>G9EP10</accession>
<dbReference type="AlphaFoldDB" id="G9EP10"/>